<dbReference type="Proteomes" id="UP000480178">
    <property type="component" value="Chromosome"/>
</dbReference>
<organism evidence="1 2">
    <name type="scientific">Rhodocytophaga rosea</name>
    <dbReference type="NCBI Taxonomy" id="2704465"/>
    <lineage>
        <taxon>Bacteria</taxon>
        <taxon>Pseudomonadati</taxon>
        <taxon>Bacteroidota</taxon>
        <taxon>Cytophagia</taxon>
        <taxon>Cytophagales</taxon>
        <taxon>Rhodocytophagaceae</taxon>
        <taxon>Rhodocytophaga</taxon>
    </lineage>
</organism>
<evidence type="ECO:0000313" key="1">
    <source>
        <dbReference type="EMBL" id="QHT68764.1"/>
    </source>
</evidence>
<dbReference type="RefSeq" id="WP_162444769.1">
    <property type="nucleotide sequence ID" value="NZ_CP048222.1"/>
</dbReference>
<keyword evidence="2" id="KW-1185">Reference proteome</keyword>
<dbReference type="KEGG" id="rhoz:GXP67_19985"/>
<gene>
    <name evidence="1" type="ORF">GXP67_19985</name>
</gene>
<sequence length="54" mass="6305">MLKLLLSQLKACKVVADKIYTSKEFNVQLKLQEVEIITPVKFKKDKSIRRQLIS</sequence>
<evidence type="ECO:0000313" key="2">
    <source>
        <dbReference type="Proteomes" id="UP000480178"/>
    </source>
</evidence>
<name>A0A6C0GLS4_9BACT</name>
<proteinExistence type="predicted"/>
<protein>
    <recommendedName>
        <fullName evidence="3">Transposase</fullName>
    </recommendedName>
</protein>
<accession>A0A6C0GLS4</accession>
<dbReference type="AlphaFoldDB" id="A0A6C0GLS4"/>
<dbReference type="EMBL" id="CP048222">
    <property type="protein sequence ID" value="QHT68764.1"/>
    <property type="molecule type" value="Genomic_DNA"/>
</dbReference>
<evidence type="ECO:0008006" key="3">
    <source>
        <dbReference type="Google" id="ProtNLM"/>
    </source>
</evidence>
<reference evidence="1 2" key="1">
    <citation type="submission" date="2020-01" db="EMBL/GenBank/DDBJ databases">
        <authorList>
            <person name="Kim M.K."/>
        </authorList>
    </citation>
    <scope>NUCLEOTIDE SEQUENCE [LARGE SCALE GENOMIC DNA]</scope>
    <source>
        <strain evidence="1 2">172606-1</strain>
    </source>
</reference>